<keyword evidence="5" id="KW-0378">Hydrolase</keyword>
<feature type="compositionally biased region" description="Low complexity" evidence="3">
    <location>
        <begin position="592"/>
        <end position="618"/>
    </location>
</feature>
<dbReference type="Pfam" id="PF01301">
    <property type="entry name" value="Glyco_hydro_35"/>
    <property type="match status" value="1"/>
</dbReference>
<dbReference type="GO" id="GO:0004553">
    <property type="term" value="F:hydrolase activity, hydrolyzing O-glycosyl compounds"/>
    <property type="evidence" value="ECO:0007669"/>
    <property type="project" value="InterPro"/>
</dbReference>
<keyword evidence="6" id="KW-1185">Reference proteome</keyword>
<organism evidence="5 6">
    <name type="scientific">Actinoplanes missouriensis (strain ATCC 14538 / DSM 43046 / CBS 188.64 / JCM 3121 / NBRC 102363 / NCIMB 12654 / NRRL B-3342 / UNCC 431)</name>
    <dbReference type="NCBI Taxonomy" id="512565"/>
    <lineage>
        <taxon>Bacteria</taxon>
        <taxon>Bacillati</taxon>
        <taxon>Actinomycetota</taxon>
        <taxon>Actinomycetes</taxon>
        <taxon>Micromonosporales</taxon>
        <taxon>Micromonosporaceae</taxon>
        <taxon>Actinoplanes</taxon>
    </lineage>
</organism>
<comment type="similarity">
    <text evidence="1 2">Belongs to the glycosyl hydrolase 35 family.</text>
</comment>
<evidence type="ECO:0000313" key="6">
    <source>
        <dbReference type="Proteomes" id="UP000007882"/>
    </source>
</evidence>
<accession>I0HCM9</accession>
<dbReference type="Proteomes" id="UP000007882">
    <property type="component" value="Chromosome"/>
</dbReference>
<dbReference type="eggNOG" id="COG1874">
    <property type="taxonomic scope" value="Bacteria"/>
</dbReference>
<evidence type="ECO:0000256" key="2">
    <source>
        <dbReference type="RuleBase" id="RU003679"/>
    </source>
</evidence>
<protein>
    <submittedName>
        <fullName evidence="5">Putative glycosyl hydrolase</fullName>
    </submittedName>
</protein>
<dbReference type="HOGENOM" id="CLU_018711_0_0_11"/>
<dbReference type="PRINTS" id="PR00742">
    <property type="entry name" value="GLHYDRLASE35"/>
</dbReference>
<dbReference type="KEGG" id="ams:AMIS_55460"/>
<dbReference type="InterPro" id="IPR017853">
    <property type="entry name" value="GH"/>
</dbReference>
<dbReference type="EMBL" id="AP012319">
    <property type="protein sequence ID" value="BAL90766.1"/>
    <property type="molecule type" value="Genomic_DNA"/>
</dbReference>
<evidence type="ECO:0000259" key="4">
    <source>
        <dbReference type="Pfam" id="PF01301"/>
    </source>
</evidence>
<dbReference type="GO" id="GO:0005975">
    <property type="term" value="P:carbohydrate metabolic process"/>
    <property type="evidence" value="ECO:0007669"/>
    <property type="project" value="InterPro"/>
</dbReference>
<reference evidence="5 6" key="1">
    <citation type="submission" date="2012-02" db="EMBL/GenBank/DDBJ databases">
        <title>Complete genome sequence of Actinoplanes missouriensis 431 (= NBRC 102363).</title>
        <authorList>
            <person name="Ohnishi Y."/>
            <person name="Ishikawa J."/>
            <person name="Sekine M."/>
            <person name="Hosoyama A."/>
            <person name="Harada T."/>
            <person name="Narita H."/>
            <person name="Hata T."/>
            <person name="Konno Y."/>
            <person name="Tutikane K."/>
            <person name="Fujita N."/>
            <person name="Horinouchi S."/>
            <person name="Hayakawa M."/>
        </authorList>
    </citation>
    <scope>NUCLEOTIDE SEQUENCE [LARGE SCALE GENOMIC DNA]</scope>
    <source>
        <strain evidence="6">ATCC 14538 / DSM 43046 / CBS 188.64 / JCM 3121 / NBRC 102363 / NCIMB 12654 / NRRL B-3342 / UNCC 431</strain>
    </source>
</reference>
<sequence>MSNEEDARPGVSLTNRYLELGGVPVIPVSGELHYSRVPRERWAERLRQMRAGGVTVVASYLFWLHHSPRRGEARFDGNLDVAAFVDLAVETGLDVVLRIGPWCHGESRNGGFPDWVRHAPVRHRTDDPAYLELVAEWFGQIGAALRGRAGDGGTVLGIQIENELYTEPGHLRTLKRLSREAGMSAPIWTATAWDSAELPEGEVLPLYGGYGDGFWVETDAPWAPNFRDHYFFSHVWDDPGIGADVRRAQNIEAAKGGPRTPSDLFPAATCELAGGMATAYHRRPRPDALDVAAIAHCKIGNGSAWQGYYMYAGGTNPASPEGMQESHATGYPNDLPRLGYDFHAPIGEAGALAASHAELRRQHAFLAAFGDRLAEMPSTLPDARPIGVEDGTTLRWALRSDGTSGFVFVAWHQPHFPLSVYEHARFRVGLDDRVVEFPSRPVRIPPGTLARWPVGLTAGGVRIAWATATALTLLPGEIPTLVLIADEGIAPEVAVDGPGGIEVHEIVPGLEPVRYGTLDVLVLPASAAGSVWVVEAAVRRLLLSHDELQWDAAGRVLVKAAGPTGVRGYDPATRTFTTVETGPPVPAPLPAASPVTASPGAPSPVVASPGGPSPVAASPAATSPVAAVLVRPAATAVPVSYGKHDGRPSAPTPDVFDELAAVYRLPLPEWAADPALDPLLRIDWAGDVGELRIDGRTVTDRFWDGARWIVNLIDAGHHPDAEVTLHLLPLASGSPVHLPADARDRLAAVDDQLLEITAIDVQPRTITVEHPS</sequence>
<evidence type="ECO:0000256" key="3">
    <source>
        <dbReference type="SAM" id="MobiDB-lite"/>
    </source>
</evidence>
<feature type="domain" description="Glycoside hydrolase 35 catalytic" evidence="4">
    <location>
        <begin position="21"/>
        <end position="364"/>
    </location>
</feature>
<evidence type="ECO:0000256" key="1">
    <source>
        <dbReference type="ARBA" id="ARBA00009809"/>
    </source>
</evidence>
<dbReference type="PANTHER" id="PTHR23421">
    <property type="entry name" value="BETA-GALACTOSIDASE RELATED"/>
    <property type="match status" value="1"/>
</dbReference>
<dbReference type="OrthoDB" id="9813184at2"/>
<dbReference type="InterPro" id="IPR031330">
    <property type="entry name" value="Gly_Hdrlase_35_cat"/>
</dbReference>
<dbReference type="Gene3D" id="3.20.20.80">
    <property type="entry name" value="Glycosidases"/>
    <property type="match status" value="1"/>
</dbReference>
<feature type="region of interest" description="Disordered" evidence="3">
    <location>
        <begin position="578"/>
        <end position="618"/>
    </location>
</feature>
<dbReference type="STRING" id="512565.AMIS_55460"/>
<dbReference type="SUPFAM" id="SSF51445">
    <property type="entry name" value="(Trans)glycosidases"/>
    <property type="match status" value="1"/>
</dbReference>
<evidence type="ECO:0000313" key="5">
    <source>
        <dbReference type="EMBL" id="BAL90766.1"/>
    </source>
</evidence>
<dbReference type="InterPro" id="IPR001944">
    <property type="entry name" value="Glycoside_Hdrlase_35"/>
</dbReference>
<dbReference type="AlphaFoldDB" id="I0HCM9"/>
<dbReference type="PATRIC" id="fig|512565.3.peg.5542"/>
<gene>
    <name evidence="5" type="ordered locus">AMIS_55460</name>
</gene>
<name>I0HCM9_ACTM4</name>
<proteinExistence type="inferred from homology"/>